<dbReference type="Proteomes" id="UP000199393">
    <property type="component" value="Chromosome I"/>
</dbReference>
<dbReference type="GO" id="GO:1990189">
    <property type="term" value="F:protein N-terminal-serine acetyltransferase activity"/>
    <property type="evidence" value="ECO:0007669"/>
    <property type="project" value="TreeGrafter"/>
</dbReference>
<evidence type="ECO:0000259" key="1">
    <source>
        <dbReference type="PROSITE" id="PS51186"/>
    </source>
</evidence>
<sequence length="437" mass="46563">MAADRGEESDIRHGRHADGRLSGYAVGERSGTMLRMEPIEISEDGLSLRPWRATDAEAVHRACQDPDIQRWTTVPRPYLPEHATGFVTDISGRAWAEGTGAPFAVCDAATGELLGSCGLISIDGAAGSGEIGYWTAPWARGRGVTARAARAVARWAFDSLKLRRLIWQAEVGNHASRLVALRAGFRVEGRLRLADPAPDGRPDGWIGSLLPGEVPAPGEPGPAGPGTVEALRAAVFGRPQPVLFATARATADPASAGAARATTTSGFTDLRLRPMEERDLDAIVSTCRDPDTIRWTTVPDPYARADAEDFLDFVRGAWAAGTSADYVFTDSDDRYAGSISLRLSPADPLLADVGFMTAPAFRGRGYLPAALTALCAWGFTTLGLARIEWRANVGNAASRRAAEKAGFRYEGTARGGLSHRGERIDAWVGALLAEDLA</sequence>
<dbReference type="AlphaFoldDB" id="A0A1C3N5E4"/>
<feature type="domain" description="N-acetyltransferase" evidence="1">
    <location>
        <begin position="46"/>
        <end position="211"/>
    </location>
</feature>
<dbReference type="InterPro" id="IPR016181">
    <property type="entry name" value="Acyl_CoA_acyltransferase"/>
</dbReference>
<dbReference type="Gene3D" id="3.40.630.30">
    <property type="match status" value="2"/>
</dbReference>
<dbReference type="SUPFAM" id="SSF55729">
    <property type="entry name" value="Acyl-CoA N-acyltransferases (Nat)"/>
    <property type="match status" value="2"/>
</dbReference>
<dbReference type="PATRIC" id="fig|307121.4.peg.3389"/>
<feature type="domain" description="N-acetyltransferase" evidence="1">
    <location>
        <begin position="270"/>
        <end position="434"/>
    </location>
</feature>
<dbReference type="InterPro" id="IPR000182">
    <property type="entry name" value="GNAT_dom"/>
</dbReference>
<name>A0A1C3N5E4_9ACTN</name>
<evidence type="ECO:0000313" key="2">
    <source>
        <dbReference type="EMBL" id="SBV27791.1"/>
    </source>
</evidence>
<proteinExistence type="predicted"/>
<dbReference type="EMBL" id="LT598496">
    <property type="protein sequence ID" value="SBV27791.1"/>
    <property type="molecule type" value="Genomic_DNA"/>
</dbReference>
<organism evidence="2 3">
    <name type="scientific">Micromonospora krabiensis</name>
    <dbReference type="NCBI Taxonomy" id="307121"/>
    <lineage>
        <taxon>Bacteria</taxon>
        <taxon>Bacillati</taxon>
        <taxon>Actinomycetota</taxon>
        <taxon>Actinomycetes</taxon>
        <taxon>Micromonosporales</taxon>
        <taxon>Micromonosporaceae</taxon>
        <taxon>Micromonospora</taxon>
    </lineage>
</organism>
<dbReference type="GO" id="GO:0008999">
    <property type="term" value="F:protein-N-terminal-alanine acetyltransferase activity"/>
    <property type="evidence" value="ECO:0007669"/>
    <property type="project" value="TreeGrafter"/>
</dbReference>
<accession>A0A1C3N5E4</accession>
<dbReference type="InterPro" id="IPR051908">
    <property type="entry name" value="Ribosomal_N-acetyltransferase"/>
</dbReference>
<gene>
    <name evidence="2" type="ORF">GA0070620_3321</name>
</gene>
<reference evidence="3" key="1">
    <citation type="submission" date="2016-06" db="EMBL/GenBank/DDBJ databases">
        <authorList>
            <person name="Varghese N."/>
        </authorList>
    </citation>
    <scope>NUCLEOTIDE SEQUENCE [LARGE SCALE GENOMIC DNA]</scope>
    <source>
        <strain evidence="3">DSM 45344</strain>
    </source>
</reference>
<protein>
    <submittedName>
        <fullName evidence="2">Protein N-acetyltransferase, RimJ/RimL family</fullName>
    </submittedName>
</protein>
<keyword evidence="3" id="KW-1185">Reference proteome</keyword>
<dbReference type="Pfam" id="PF13302">
    <property type="entry name" value="Acetyltransf_3"/>
    <property type="match status" value="2"/>
</dbReference>
<dbReference type="PANTHER" id="PTHR43441">
    <property type="entry name" value="RIBOSOMAL-PROTEIN-SERINE ACETYLTRANSFERASE"/>
    <property type="match status" value="1"/>
</dbReference>
<dbReference type="STRING" id="307121.GA0070620_3321"/>
<dbReference type="GO" id="GO:0005737">
    <property type="term" value="C:cytoplasm"/>
    <property type="evidence" value="ECO:0007669"/>
    <property type="project" value="TreeGrafter"/>
</dbReference>
<dbReference type="PROSITE" id="PS51186">
    <property type="entry name" value="GNAT"/>
    <property type="match status" value="2"/>
</dbReference>
<dbReference type="PANTHER" id="PTHR43441:SF10">
    <property type="entry name" value="ACETYLTRANSFERASE"/>
    <property type="match status" value="1"/>
</dbReference>
<keyword evidence="2" id="KW-0808">Transferase</keyword>
<evidence type="ECO:0000313" key="3">
    <source>
        <dbReference type="Proteomes" id="UP000199393"/>
    </source>
</evidence>